<organism evidence="4 5">
    <name type="scientific">Ensete ventricosum</name>
    <name type="common">Abyssinian banana</name>
    <name type="synonym">Musa ensete</name>
    <dbReference type="NCBI Taxonomy" id="4639"/>
    <lineage>
        <taxon>Eukaryota</taxon>
        <taxon>Viridiplantae</taxon>
        <taxon>Streptophyta</taxon>
        <taxon>Embryophyta</taxon>
        <taxon>Tracheophyta</taxon>
        <taxon>Spermatophyta</taxon>
        <taxon>Magnoliopsida</taxon>
        <taxon>Liliopsida</taxon>
        <taxon>Zingiberales</taxon>
        <taxon>Musaceae</taxon>
        <taxon>Ensete</taxon>
    </lineage>
</organism>
<dbReference type="Proteomes" id="UP000287651">
    <property type="component" value="Unassembled WGS sequence"/>
</dbReference>
<gene>
    <name evidence="4" type="ORF">B296_00006231</name>
</gene>
<keyword evidence="2" id="KW-0808">Transferase</keyword>
<dbReference type="PANTHER" id="PTHR31896">
    <property type="entry name" value="FAMILY REGULATORY PROTEIN, PUTATIVE (AFU_ORTHOLOGUE AFUA_3G14730)-RELATED"/>
    <property type="match status" value="1"/>
</dbReference>
<dbReference type="AlphaFoldDB" id="A0A427AX93"/>
<dbReference type="InterPro" id="IPR023213">
    <property type="entry name" value="CAT-like_dom_sf"/>
</dbReference>
<dbReference type="Pfam" id="PF02458">
    <property type="entry name" value="Transferase"/>
    <property type="match status" value="1"/>
</dbReference>
<evidence type="ECO:0000256" key="3">
    <source>
        <dbReference type="ARBA" id="ARBA00023315"/>
    </source>
</evidence>
<dbReference type="EMBL" id="AMZH03001052">
    <property type="protein sequence ID" value="RRT80825.1"/>
    <property type="molecule type" value="Genomic_DNA"/>
</dbReference>
<dbReference type="FunFam" id="3.30.559.10:FF:000008">
    <property type="entry name" value="Tryptamine hydroxycinnamoyl transferase"/>
    <property type="match status" value="1"/>
</dbReference>
<keyword evidence="3" id="KW-0012">Acyltransferase</keyword>
<dbReference type="InterPro" id="IPR051283">
    <property type="entry name" value="Sec_Metabolite_Acyltrans"/>
</dbReference>
<comment type="caution">
    <text evidence="4">The sequence shown here is derived from an EMBL/GenBank/DDBJ whole genome shotgun (WGS) entry which is preliminary data.</text>
</comment>
<accession>A0A427AX93</accession>
<dbReference type="Gene3D" id="3.30.559.10">
    <property type="entry name" value="Chloramphenicol acetyltransferase-like domain"/>
    <property type="match status" value="2"/>
</dbReference>
<evidence type="ECO:0000313" key="4">
    <source>
        <dbReference type="EMBL" id="RRT80825.1"/>
    </source>
</evidence>
<protein>
    <submittedName>
        <fullName evidence="4">Uncharacterized protein</fullName>
    </submittedName>
</protein>
<reference evidence="4 5" key="1">
    <citation type="journal article" date="2014" name="Agronomy (Basel)">
        <title>A Draft Genome Sequence for Ensete ventricosum, the Drought-Tolerant Tree Against Hunger.</title>
        <authorList>
            <person name="Harrison J."/>
            <person name="Moore K.A."/>
            <person name="Paszkiewicz K."/>
            <person name="Jones T."/>
            <person name="Grant M."/>
            <person name="Ambacheew D."/>
            <person name="Muzemil S."/>
            <person name="Studholme D.J."/>
        </authorList>
    </citation>
    <scope>NUCLEOTIDE SEQUENCE [LARGE SCALE GENOMIC DNA]</scope>
</reference>
<proteinExistence type="inferred from homology"/>
<sequence length="575" mass="63484">MRGAEVGYRWCGDEFLLSLSPRDPGPATGPQRGVAKPITNLPLFFYSPSSLRRRASEFRGRPFLTLSNLRLYLQTWSRIGGRWRLEEESLTSPEAKQERSAMSSSSPLFRHVSTSIVKPPPRPRTRCHLTVWDLSMFNAFYIQKGHLFSTHLLSRLTIADVVDLLKTSLSAALLHFYPLAGRLITEEAVDEQGKVTGIYVSIDCDGQGAELTHVVADGITVADVLAPSSDVPSFVRSFFRLDKVINYDGHSQPLLAVQLTELADGFFVGCSFNHAVGDGTSYWQFFNAWAEIARSDGAADGLSHPPVHDRWFIDGSGGLPIKLPFTRPEEFIDRSTQPPLYRERIFHLSAESIARLKARANQECGMSSISSFQSVTSLLWRCITRARGFPAEQTTHCRVATQNRARLQPPLSPDYFGNSIYAMPATATAGELLAHGLAWAARLIHETVAGHTDTAIREKVAAWMAAPVVYTMNMFDKFSVMMGSSPRFDVYGCNFGLGKAVAVRSGTAHKFDGKVTFYPGWEGGGSMDLEICLEPPFMSALEADEEFMSAVSPSPVLQWLRDLADSRDAIAASTL</sequence>
<dbReference type="GO" id="GO:0016747">
    <property type="term" value="F:acyltransferase activity, transferring groups other than amino-acyl groups"/>
    <property type="evidence" value="ECO:0007669"/>
    <property type="project" value="UniProtKB-ARBA"/>
</dbReference>
<evidence type="ECO:0000313" key="5">
    <source>
        <dbReference type="Proteomes" id="UP000287651"/>
    </source>
</evidence>
<evidence type="ECO:0000256" key="1">
    <source>
        <dbReference type="ARBA" id="ARBA00009861"/>
    </source>
</evidence>
<evidence type="ECO:0000256" key="2">
    <source>
        <dbReference type="ARBA" id="ARBA00022679"/>
    </source>
</evidence>
<name>A0A427AX93_ENSVE</name>
<dbReference type="PANTHER" id="PTHR31896:SF12">
    <property type="entry name" value="HXXXD-TYPE ACYL-TRANSFERASE FAMILY PROTEIN"/>
    <property type="match status" value="1"/>
</dbReference>
<comment type="similarity">
    <text evidence="1">Belongs to the plant acyltransferase family.</text>
</comment>